<feature type="binding site" evidence="17">
    <location>
        <position position="153"/>
    </location>
    <ligand>
        <name>[2Fe-2S] cluster</name>
        <dbReference type="ChEBI" id="CHEBI:190135"/>
        <label>2</label>
    </ligand>
</feature>
<dbReference type="PIRSF" id="PIRSF000127">
    <property type="entry name" value="Xanthine_DH"/>
    <property type="match status" value="1"/>
</dbReference>
<comment type="similarity">
    <text evidence="2">Belongs to the xanthine dehydrogenase family.</text>
</comment>
<evidence type="ECO:0000313" key="23">
    <source>
        <dbReference type="TAIR" id="AT4G34900"/>
    </source>
</evidence>
<keyword evidence="4 17" id="KW-0500">Molybdenum</keyword>
<evidence type="ECO:0000313" key="20">
    <source>
        <dbReference type="Araport" id="AT4G34900"/>
    </source>
</evidence>
<evidence type="ECO:0000256" key="3">
    <source>
        <dbReference type="ARBA" id="ARBA00013123"/>
    </source>
</evidence>
<dbReference type="FunFam" id="3.30.390.50:FF:000001">
    <property type="entry name" value="Xanthine dehydrogenase oxidase"/>
    <property type="match status" value="1"/>
</dbReference>
<dbReference type="SUPFAM" id="SSF56176">
    <property type="entry name" value="FAD-binding/transporter-associated domain-like"/>
    <property type="match status" value="1"/>
</dbReference>
<dbReference type="Gene3D" id="3.10.20.30">
    <property type="match status" value="1"/>
</dbReference>
<dbReference type="InterPro" id="IPR016208">
    <property type="entry name" value="Ald_Oxase/xanthine_DH-like"/>
</dbReference>
<evidence type="ECO:0000259" key="19">
    <source>
        <dbReference type="PROSITE" id="PS51387"/>
    </source>
</evidence>
<comment type="cofactor">
    <cofactor evidence="1 16">
        <name>FAD</name>
        <dbReference type="ChEBI" id="CHEBI:57692"/>
    </cofactor>
</comment>
<evidence type="ECO:0007829" key="24">
    <source>
        <dbReference type="PeptideAtlas" id="A0A1P8B6H2"/>
    </source>
</evidence>
<comment type="cofactor">
    <cofactor evidence="17">
        <name>[2Fe-2S] cluster</name>
        <dbReference type="ChEBI" id="CHEBI:190135"/>
    </cofactor>
    <text evidence="17">Binds 2 [2Fe-2S] clusters.</text>
</comment>
<dbReference type="GO" id="GO:0051537">
    <property type="term" value="F:2 iron, 2 sulfur cluster binding"/>
    <property type="evidence" value="ECO:0007669"/>
    <property type="project" value="UniProtKB-KW"/>
</dbReference>
<evidence type="ECO:0000256" key="4">
    <source>
        <dbReference type="ARBA" id="ARBA00022505"/>
    </source>
</evidence>
<dbReference type="InterPro" id="IPR037165">
    <property type="entry name" value="AldOxase/xan_DH_Mopterin-bd_sf"/>
</dbReference>
<feature type="binding site" evidence="17">
    <location>
        <position position="151"/>
    </location>
    <ligand>
        <name>[2Fe-2S] cluster</name>
        <dbReference type="ChEBI" id="CHEBI:190135"/>
        <label>2</label>
    </ligand>
</feature>
<dbReference type="InterPro" id="IPR016167">
    <property type="entry name" value="FAD-bd_PCMH_sub1"/>
</dbReference>
<evidence type="ECO:0000256" key="9">
    <source>
        <dbReference type="ARBA" id="ARBA00023002"/>
    </source>
</evidence>
<dbReference type="EC" id="1.17.1.4" evidence="3"/>
<feature type="binding site" evidence="16">
    <location>
        <position position="380"/>
    </location>
    <ligand>
        <name>FAD</name>
        <dbReference type="ChEBI" id="CHEBI:57692"/>
    </ligand>
</feature>
<dbReference type="TAIR" id="AT4G34900">
    <property type="gene designation" value="XDH2"/>
</dbReference>
<evidence type="ECO:0000256" key="6">
    <source>
        <dbReference type="ARBA" id="ARBA00022714"/>
    </source>
</evidence>
<evidence type="ECO:0000313" key="22">
    <source>
        <dbReference type="Proteomes" id="UP000006548"/>
    </source>
</evidence>
<dbReference type="InterPro" id="IPR002888">
    <property type="entry name" value="2Fe-2S-bd"/>
</dbReference>
<dbReference type="RefSeq" id="NP_001329028.1">
    <property type="nucleotide sequence ID" value="NM_001342311.1"/>
</dbReference>
<keyword evidence="7 17" id="KW-0479">Metal-binding</keyword>
<dbReference type="Pfam" id="PF02738">
    <property type="entry name" value="MoCoBD_1"/>
    <property type="match status" value="1"/>
</dbReference>
<keyword evidence="9" id="KW-0560">Oxidoreductase</keyword>
<dbReference type="Gene3D" id="3.30.390.50">
    <property type="entry name" value="CO dehydrogenase flavoprotein, C-terminal domain"/>
    <property type="match status" value="1"/>
</dbReference>
<dbReference type="InterPro" id="IPR002346">
    <property type="entry name" value="Mopterin_DH_FAD-bd"/>
</dbReference>
<feature type="binding site" evidence="17">
    <location>
        <position position="53"/>
    </location>
    <ligand>
        <name>[2Fe-2S] cluster</name>
        <dbReference type="ChEBI" id="CHEBI:190135"/>
        <label>1</label>
    </ligand>
</feature>
<evidence type="ECO:0000259" key="18">
    <source>
        <dbReference type="PROSITE" id="PS51085"/>
    </source>
</evidence>
<dbReference type="PROSITE" id="PS51387">
    <property type="entry name" value="FAD_PCMH"/>
    <property type="match status" value="1"/>
</dbReference>
<dbReference type="GO" id="GO:0005506">
    <property type="term" value="F:iron ion binding"/>
    <property type="evidence" value="ECO:0007669"/>
    <property type="project" value="InterPro"/>
</dbReference>
<dbReference type="FunFam" id="1.10.150.120:FF:000012">
    <property type="entry name" value="Xanthine dehydrogenase 2"/>
    <property type="match status" value="1"/>
</dbReference>
<evidence type="ECO:0000256" key="1">
    <source>
        <dbReference type="ARBA" id="ARBA00001974"/>
    </source>
</evidence>
<dbReference type="InterPro" id="IPR005107">
    <property type="entry name" value="CO_DH_flav_C"/>
</dbReference>
<feature type="binding site" evidence="16">
    <location>
        <position position="424"/>
    </location>
    <ligand>
        <name>FAD</name>
        <dbReference type="ChEBI" id="CHEBI:57692"/>
    </ligand>
</feature>
<organism evidence="21 22">
    <name type="scientific">Arabidopsis thaliana</name>
    <name type="common">Mouse-ear cress</name>
    <dbReference type="NCBI Taxonomy" id="3702"/>
    <lineage>
        <taxon>Eukaryota</taxon>
        <taxon>Viridiplantae</taxon>
        <taxon>Streptophyta</taxon>
        <taxon>Embryophyta</taxon>
        <taxon>Tracheophyta</taxon>
        <taxon>Spermatophyta</taxon>
        <taxon>Magnoliopsida</taxon>
        <taxon>eudicotyledons</taxon>
        <taxon>Gunneridae</taxon>
        <taxon>Pentapetalae</taxon>
        <taxon>rosids</taxon>
        <taxon>malvids</taxon>
        <taxon>Brassicales</taxon>
        <taxon>Brassicaceae</taxon>
        <taxon>Camelineae</taxon>
        <taxon>Arabidopsis</taxon>
    </lineage>
</organism>
<dbReference type="SUPFAM" id="SSF47741">
    <property type="entry name" value="CO dehydrogenase ISP C-domain like"/>
    <property type="match status" value="1"/>
</dbReference>
<evidence type="ECO:0000256" key="17">
    <source>
        <dbReference type="PIRSR" id="PIRSR000127-3"/>
    </source>
</evidence>
<evidence type="ECO:0000256" key="7">
    <source>
        <dbReference type="ARBA" id="ARBA00022723"/>
    </source>
</evidence>
<dbReference type="SUPFAM" id="SSF56003">
    <property type="entry name" value="Molybdenum cofactor-binding domain"/>
    <property type="match status" value="1"/>
</dbReference>
<comment type="cofactor">
    <cofactor evidence="13">
        <name>[2Fe-2S] cluster</name>
        <dbReference type="ChEBI" id="CHEBI:190135"/>
    </cofactor>
</comment>
<evidence type="ECO:0000256" key="10">
    <source>
        <dbReference type="ARBA" id="ARBA00023004"/>
    </source>
</evidence>
<evidence type="ECO:0000256" key="5">
    <source>
        <dbReference type="ARBA" id="ARBA00022630"/>
    </source>
</evidence>
<keyword evidence="8 16" id="KW-0274">FAD</keyword>
<dbReference type="Proteomes" id="UP000006548">
    <property type="component" value="Chromosome 4"/>
</dbReference>
<dbReference type="InterPro" id="IPR012675">
    <property type="entry name" value="Beta-grasp_dom_sf"/>
</dbReference>
<feature type="binding site" evidence="16">
    <location>
        <position position="823"/>
    </location>
    <ligand>
        <name>substrate</name>
    </ligand>
</feature>
<evidence type="ECO:0000313" key="21">
    <source>
        <dbReference type="EMBL" id="ANM67184.1"/>
    </source>
</evidence>
<dbReference type="InterPro" id="IPR036683">
    <property type="entry name" value="CO_DH_flav_C_dom_sf"/>
</dbReference>
<sequence>MEQNEFMEAIMYVNGVRRVLPDGLAHMTLLEYLRDLGLTGTKLGCGEGGCGSCTVMVSSYDRESKTCVHYAVNACLAPLYSVEGMHVISIEGVGHRKLGLHPLQESLASSHGSQCGFCTPGFVMSMYALLRSSKNSPSEEEIEECLAGNLCRCTGYRPIIDAFRVFAKSDDALYSGLSSLSLQDGSNICPSTGKPCSCGSKTTSEAATCNEDRFQSISYSDIDGAKYTDKELIFPPELLLRKLAPLKLGGNEGITWYRPVSLQNLLELKANFPDAKLLVGNTEVGIEMRLKRLQYPVLISAAQVPELNALNVNDNGIEVGSALRLSELLRLFRKVVKERPAHETSACKAFIEQLKWFAGTQIRNVACIGGNICTASPISDLNPLWMASRAEFRIINCNGDVRSIPAKDFFLGYRKVDMGSNEILLSVFLPWTRPLEYVKEFKQAHRRDDDIAIVNGGMRVFLEEKGQQLFVSDASIVYGGVAPLSLRARNTEELLIGKNWNKCLLQDALKVIQSDVLIKEGAPGGMVEFRKSLTLSFFFKFFLWVTHHVNNVNPTIETFPPSHMSAVQLVPRFSRIGKQDYETVKQGTSVGLPEVHLSARMQVTGEAEYTDDTPLPPCTLHAALVLSKVPHARILSVDDSAAKSSSGFVGLFLAKDVPGNNMIGPIVADEELFATDVVTCVGQVIGVLVADTHENAKTAARKVDVRYQELPAILSIKEAINAKSFHPNTERRLRKGDVELCFQSGQCDRIIEGEVQMGGQEHFYLEPNGSLVWTIDGGNEVHMISSTQAPQQHQKYVSHVLGLPMSKVVCKTKRLGGGFGGKETRSAFIAAAASVPSYLLNRPVKLILDRDVDMMITGHRHSFVGKYKVGFTNEGKILALDLEIYNNGGNSMDLSLSNLERAMFHSDNVYEIPHVRIVGNVCFTNFPSNTAFRGFGGPQGMLITENWIQRIAAELDKIPEEIKEMNFQVEGSITHYFQSLQHCTLHQLWKELKVSSNFLKTRREADEFNSHNRWKKRGVAMVPTKFGISFTTKFMNQAGALVHVYTDGTVLVTHGGVEMGQGLHTKVAQVAATAFNILLSSVFVSETSTDKVPNASPTAASASSDMYGAAVLDACEQIIARMEPVASKHNFNTFSENLNLIGYLEKGTHIDITHMELPLLKLR</sequence>
<dbReference type="PROSITE" id="PS00197">
    <property type="entry name" value="2FE2S_FER_1"/>
    <property type="match status" value="1"/>
</dbReference>
<feature type="binding site" evidence="16">
    <location>
        <position position="442"/>
    </location>
    <ligand>
        <name>FAD</name>
        <dbReference type="ChEBI" id="CHEBI:57692"/>
    </ligand>
</feature>
<dbReference type="SMART" id="SM01092">
    <property type="entry name" value="CO_deh_flav_C"/>
    <property type="match status" value="1"/>
</dbReference>
<dbReference type="InterPro" id="IPR000674">
    <property type="entry name" value="Ald_Oxase/Xan_DH_a/b"/>
</dbReference>
<proteinExistence type="evidence at protein level"/>
<dbReference type="InterPro" id="IPR036010">
    <property type="entry name" value="2Fe-2S_ferredoxin-like_sf"/>
</dbReference>
<evidence type="ECO:0000256" key="13">
    <source>
        <dbReference type="ARBA" id="ARBA00034078"/>
    </source>
</evidence>
<dbReference type="GO" id="GO:0006145">
    <property type="term" value="P:purine nucleobase catabolic process"/>
    <property type="evidence" value="ECO:0007669"/>
    <property type="project" value="UniProtKB-ARBA"/>
</dbReference>
<dbReference type="GO" id="GO:0071949">
    <property type="term" value="F:FAD binding"/>
    <property type="evidence" value="ECO:0007669"/>
    <property type="project" value="InterPro"/>
</dbReference>
<feature type="binding site" evidence="17">
    <location>
        <position position="45"/>
    </location>
    <ligand>
        <name>[2Fe-2S] cluster</name>
        <dbReference type="ChEBI" id="CHEBI:190135"/>
        <label>1</label>
    </ligand>
</feature>
<dbReference type="FunFam" id="3.90.1170.50:FF:000001">
    <property type="entry name" value="Aldehyde oxidase 1"/>
    <property type="match status" value="1"/>
</dbReference>
<dbReference type="Pfam" id="PF01799">
    <property type="entry name" value="Fer2_2"/>
    <property type="match status" value="1"/>
</dbReference>
<keyword evidence="12" id="KW-0520">NAD</keyword>
<protein>
    <recommendedName>
        <fullName evidence="3">xanthine dehydrogenase</fullName>
        <ecNumber evidence="3">1.17.1.4</ecNumber>
    </recommendedName>
</protein>
<comment type="catalytic activity">
    <reaction evidence="15">
        <text>hypoxanthine + NAD(+) + H2O = xanthine + NADH + H(+)</text>
        <dbReference type="Rhea" id="RHEA:24670"/>
        <dbReference type="ChEBI" id="CHEBI:15377"/>
        <dbReference type="ChEBI" id="CHEBI:15378"/>
        <dbReference type="ChEBI" id="CHEBI:17368"/>
        <dbReference type="ChEBI" id="CHEBI:17712"/>
        <dbReference type="ChEBI" id="CHEBI:57540"/>
        <dbReference type="ChEBI" id="CHEBI:57945"/>
        <dbReference type="EC" id="1.17.1.4"/>
    </reaction>
</comment>
<dbReference type="OMA" id="GGLIWYR"/>
<reference evidence="22" key="2">
    <citation type="journal article" date="2017" name="Plant J.">
        <title>Araport11: a complete reannotation of the Arabidopsis thaliana reference genome.</title>
        <authorList>
            <person name="Cheng C.Y."/>
            <person name="Krishnakumar V."/>
            <person name="Chan A.P."/>
            <person name="Thibaud-Nissen F."/>
            <person name="Schobel S."/>
            <person name="Town C.D."/>
        </authorList>
    </citation>
    <scope>GENOME REANNOTATION</scope>
    <source>
        <strain evidence="22">cv. Columbia</strain>
    </source>
</reference>
<keyword evidence="6 17" id="KW-0001">2Fe-2S</keyword>
<dbReference type="Gene3D" id="3.30.43.10">
    <property type="entry name" value="Uridine Diphospho-n-acetylenolpyruvylglucosamine Reductase, domain 2"/>
    <property type="match status" value="1"/>
</dbReference>
<feature type="binding site" evidence="17">
    <location>
        <position position="75"/>
    </location>
    <ligand>
        <name>[2Fe-2S] cluster</name>
        <dbReference type="ChEBI" id="CHEBI:190135"/>
        <label>1</label>
    </ligand>
</feature>
<dbReference type="InterPro" id="IPR036318">
    <property type="entry name" value="FAD-bd_PCMH-like_sf"/>
</dbReference>
<feature type="binding site" evidence="16">
    <location>
        <position position="935"/>
    </location>
    <ligand>
        <name>substrate</name>
    </ligand>
</feature>
<feature type="binding site" evidence="17">
    <location>
        <position position="50"/>
    </location>
    <ligand>
        <name>[2Fe-2S] cluster</name>
        <dbReference type="ChEBI" id="CHEBI:190135"/>
        <label>1</label>
    </ligand>
</feature>
<feature type="binding site" evidence="17">
    <location>
        <position position="788"/>
    </location>
    <ligand>
        <name>Mo-molybdopterin</name>
        <dbReference type="ChEBI" id="CHEBI:71302"/>
    </ligand>
    <ligandPart>
        <name>Mo</name>
        <dbReference type="ChEBI" id="CHEBI:28685"/>
    </ligandPart>
</feature>
<evidence type="ECO:0000256" key="14">
    <source>
        <dbReference type="ARBA" id="ARBA00049017"/>
    </source>
</evidence>
<dbReference type="ExpressionAtlas" id="A0A1P8B6H2">
    <property type="expression patterns" value="baseline and differential"/>
</dbReference>
<dbReference type="FunFam" id="3.30.43.10:FF:000001">
    <property type="entry name" value="Xanthine dehydrogenase/oxidase"/>
    <property type="match status" value="1"/>
</dbReference>
<dbReference type="Pfam" id="PF20256">
    <property type="entry name" value="MoCoBD_2"/>
    <property type="match status" value="1"/>
</dbReference>
<dbReference type="Araport" id="AT4G34900"/>
<dbReference type="Pfam" id="PF01315">
    <property type="entry name" value="Ald_Xan_dh_C"/>
    <property type="match status" value="1"/>
</dbReference>
<dbReference type="EMBL" id="CP002687">
    <property type="protein sequence ID" value="ANM67184.1"/>
    <property type="molecule type" value="Genomic_DNA"/>
</dbReference>
<dbReference type="SUPFAM" id="SSF54292">
    <property type="entry name" value="2Fe-2S ferredoxin-like"/>
    <property type="match status" value="1"/>
</dbReference>
<dbReference type="Gene3D" id="3.30.465.10">
    <property type="match status" value="1"/>
</dbReference>
<reference evidence="21 22" key="1">
    <citation type="journal article" date="1999" name="Nature">
        <title>Sequence and analysis of chromosome 4 of the plant Arabidopsis thaliana.</title>
        <authorList>
            <consortium name="EU"/>
            <consortium name="CSHL and WU Arabidopsis Sequencing Project"/>
            <person name="Mayer K."/>
            <person name="Schuller C."/>
            <person name="Wambutt R."/>
            <person name="Murphy G."/>
            <person name="Volckaert G."/>
            <person name="Pohl T."/>
            <person name="Dusterhoft A."/>
            <person name="Stiekema W."/>
            <person name="Entian K.D."/>
            <person name="Terryn N."/>
            <person name="Harris B."/>
            <person name="Ansorge W."/>
            <person name="Brandt P."/>
            <person name="Grivell L."/>
            <person name="Rieger M."/>
            <person name="Weichselgartner M."/>
            <person name="de Simone V."/>
            <person name="Obermaier B."/>
            <person name="Mache R."/>
            <person name="Muller M."/>
            <person name="Kreis M."/>
            <person name="Delseny M."/>
            <person name="Puigdomenech P."/>
            <person name="Watson M."/>
            <person name="Schmidtheini T."/>
            <person name="Reichert B."/>
            <person name="Portatelle D."/>
            <person name="Perez-Alonso M."/>
            <person name="Boutry M."/>
            <person name="Bancroft I."/>
            <person name="Vos P."/>
            <person name="Hoheisel J."/>
            <person name="Zimmermann W."/>
            <person name="Wedler H."/>
            <person name="Ridley P."/>
            <person name="Langham S.A."/>
            <person name="McCullagh B."/>
            <person name="Bilham L."/>
            <person name="Robben J."/>
            <person name="Van der Schueren J."/>
            <person name="Grymonprez B."/>
            <person name="Chuang Y.J."/>
            <person name="Vandenbussche F."/>
            <person name="Braeken M."/>
            <person name="Weltjens I."/>
            <person name="Voet M."/>
            <person name="Bastiaens I."/>
            <person name="Aert R."/>
            <person name="Defoor E."/>
            <person name="Weitzenegger T."/>
            <person name="Bothe G."/>
            <person name="Ramsperger U."/>
            <person name="Hilbert H."/>
            <person name="Braun M."/>
            <person name="Holzer E."/>
            <person name="Brandt A."/>
            <person name="Peters S."/>
            <person name="van Staveren M."/>
            <person name="Dirske W."/>
            <person name="Mooijman P."/>
            <person name="Klein Lankhorst R."/>
            <person name="Rose M."/>
            <person name="Hauf J."/>
            <person name="Kotter P."/>
            <person name="Berneiser S."/>
            <person name="Hempel S."/>
            <person name="Feldpausch M."/>
            <person name="Lamberth S."/>
            <person name="Van den Daele H."/>
            <person name="De Keyser A."/>
            <person name="Buysshaert C."/>
            <person name="Gielen J."/>
            <person name="Villarroel R."/>
            <person name="De Clercq R."/>
            <person name="Van Montagu M."/>
            <person name="Rogers J."/>
            <person name="Cronin A."/>
            <person name="Quail M."/>
            <person name="Bray-Allen S."/>
            <person name="Clark L."/>
            <person name="Doggett J."/>
            <person name="Hall S."/>
            <person name="Kay M."/>
            <person name="Lennard N."/>
            <person name="McLay K."/>
            <person name="Mayes R."/>
            <person name="Pettett A."/>
            <person name="Rajandream M.A."/>
            <person name="Lyne M."/>
            <person name="Benes V."/>
            <person name="Rechmann S."/>
            <person name="Borkova D."/>
            <person name="Blocker H."/>
            <person name="Scharfe M."/>
            <person name="Grimm M."/>
            <person name="Lohnert T.H."/>
            <person name="Dose S."/>
            <person name="de Haan M."/>
            <person name="Maarse A."/>
            <person name="Schafer M."/>
            <person name="Muller-Auer S."/>
            <person name="Gabel C."/>
            <person name="Fuchs M."/>
            <person name="Fartmann B."/>
            <person name="Granderath K."/>
            <person name="Dauner D."/>
            <person name="Herzl A."/>
            <person name="Neumann S."/>
            <person name="Argiriou A."/>
            <person name="Vitale D."/>
            <person name="Liguori R."/>
            <person name="Piravandi E."/>
            <person name="Massenet O."/>
            <person name="Quigley F."/>
            <person name="Clabauld G."/>
            <person name="Mundlein A."/>
            <person name="Felber R."/>
            <person name="Schnabl S."/>
            <person name="Hiller R."/>
            <person name="Schmidt W."/>
            <person name="Lecharny A."/>
            <person name="Aubourg S."/>
            <person name="Chefdor F."/>
            <person name="Cooke R."/>
            <person name="Berger C."/>
            <person name="Montfort A."/>
            <person name="Casacuberta E."/>
            <person name="Gibbons T."/>
            <person name="Weber N."/>
            <person name="Vandenbol M."/>
            <person name="Bargues M."/>
            <person name="Terol J."/>
            <person name="Torres A."/>
            <person name="Perez-Perez A."/>
            <person name="Purnelle B."/>
            <person name="Bent E."/>
            <person name="Johnson S."/>
            <person name="Tacon D."/>
            <person name="Jesse T."/>
            <person name="Heijnen L."/>
            <person name="Schwarz S."/>
            <person name="Scholler P."/>
            <person name="Heber S."/>
            <person name="Francs P."/>
            <person name="Bielke C."/>
            <person name="Frishman D."/>
            <person name="Haase D."/>
            <person name="Lemcke K."/>
            <person name="Mewes H.W."/>
            <person name="Stocker S."/>
            <person name="Zaccaria P."/>
            <person name="Bevan M."/>
            <person name="Wilson R.K."/>
            <person name="de la Bastide M."/>
            <person name="Habermann K."/>
            <person name="Parnell L."/>
            <person name="Dedhia N."/>
            <person name="Gnoj L."/>
            <person name="Schutz K."/>
            <person name="Huang E."/>
            <person name="Spiegel L."/>
            <person name="Sehkon M."/>
            <person name="Murray J."/>
            <person name="Sheet P."/>
            <person name="Cordes M."/>
            <person name="Abu-Threideh J."/>
            <person name="Stoneking T."/>
            <person name="Kalicki J."/>
            <person name="Graves T."/>
            <person name="Harmon G."/>
            <person name="Edwards J."/>
            <person name="Latreille P."/>
            <person name="Courtney L."/>
            <person name="Cloud J."/>
            <person name="Abbott A."/>
            <person name="Scott K."/>
            <person name="Johnson D."/>
            <person name="Minx P."/>
            <person name="Bentley D."/>
            <person name="Fulton B."/>
            <person name="Miller N."/>
            <person name="Greco T."/>
            <person name="Kemp K."/>
            <person name="Kramer J."/>
            <person name="Fulton L."/>
            <person name="Mardis E."/>
            <person name="Dante M."/>
            <person name="Pepin K."/>
            <person name="Hillier L."/>
            <person name="Nelson J."/>
            <person name="Spieth J."/>
            <person name="Ryan E."/>
            <person name="Andrews S."/>
            <person name="Geisel C."/>
            <person name="Layman D."/>
            <person name="Du H."/>
            <person name="Ali J."/>
            <person name="Berghoff A."/>
            <person name="Jones K."/>
            <person name="Drone K."/>
            <person name="Cotton M."/>
            <person name="Joshu C."/>
            <person name="Antonoiu B."/>
            <person name="Zidanic M."/>
            <person name="Strong C."/>
            <person name="Sun H."/>
            <person name="Lamar B."/>
            <person name="Yordan C."/>
            <person name="Ma P."/>
            <person name="Zhong J."/>
            <person name="Preston R."/>
            <person name="Vil D."/>
            <person name="Shekher M."/>
            <person name="Matero A."/>
            <person name="Shah R."/>
            <person name="Swaby I.K."/>
            <person name="O'Shaughnessy A."/>
            <person name="Rodriguez M."/>
            <person name="Hoffmann J."/>
            <person name="Till S."/>
            <person name="Granat S."/>
            <person name="Shohdy N."/>
            <person name="Hasegawa A."/>
            <person name="Hameed A."/>
            <person name="Lodhi M."/>
            <person name="Johnson A."/>
            <person name="Chen E."/>
            <person name="Marra M."/>
            <person name="Martienssen R."/>
            <person name="McCombie W.R."/>
        </authorList>
    </citation>
    <scope>NUCLEOTIDE SEQUENCE [LARGE SCALE GENOMIC DNA]</scope>
    <source>
        <strain evidence="22">cv. Columbia</strain>
    </source>
</reference>
<dbReference type="Pfam" id="PF00111">
    <property type="entry name" value="Fer2"/>
    <property type="match status" value="1"/>
</dbReference>
<dbReference type="InterPro" id="IPR008274">
    <property type="entry name" value="AldOxase/xan_DH_MoCoBD1"/>
</dbReference>
<dbReference type="SMR" id="A0A1P8B6H2"/>
<evidence type="ECO:0000256" key="11">
    <source>
        <dbReference type="ARBA" id="ARBA00023014"/>
    </source>
</evidence>
<dbReference type="GeneID" id="829642"/>
<dbReference type="Gene3D" id="1.10.150.120">
    <property type="entry name" value="[2Fe-2S]-binding domain"/>
    <property type="match status" value="1"/>
</dbReference>
<evidence type="ECO:0000256" key="16">
    <source>
        <dbReference type="PIRSR" id="PIRSR000127-2"/>
    </source>
</evidence>
<dbReference type="Gene3D" id="3.90.1170.50">
    <property type="entry name" value="Aldehyde oxidase/xanthine dehydrogenase, a/b hammerhead"/>
    <property type="match status" value="1"/>
</dbReference>
<evidence type="ECO:0000256" key="8">
    <source>
        <dbReference type="ARBA" id="ARBA00022827"/>
    </source>
</evidence>
<keyword evidence="11 17" id="KW-0411">Iron-sulfur</keyword>
<comment type="cofactor">
    <cofactor evidence="17">
        <name>Mo-molybdopterin</name>
        <dbReference type="ChEBI" id="CHEBI:71302"/>
    </cofactor>
    <text evidence="17">Binds 1 Mo-molybdopterin (Mo-MPT) cofactor per subunit.</text>
</comment>
<dbReference type="InterPro" id="IPR036856">
    <property type="entry name" value="Ald_Oxase/Xan_DH_a/b_sf"/>
</dbReference>
<accession>A0A1P8B6H2</accession>
<evidence type="ECO:0000256" key="2">
    <source>
        <dbReference type="ARBA" id="ARBA00006849"/>
    </source>
</evidence>
<dbReference type="FunFam" id="3.30.465.10:FF:000004">
    <property type="entry name" value="Xanthine dehydrogenase/oxidase"/>
    <property type="match status" value="1"/>
</dbReference>
<feature type="domain" description="2Fe-2S ferredoxin-type" evidence="18">
    <location>
        <begin position="7"/>
        <end position="93"/>
    </location>
</feature>
<feature type="binding site" evidence="17">
    <location>
        <position position="1100"/>
    </location>
    <ligand>
        <name>Mo-molybdopterin</name>
        <dbReference type="ChEBI" id="CHEBI:71302"/>
    </ligand>
    <ligandPart>
        <name>Mo</name>
        <dbReference type="ChEBI" id="CHEBI:28685"/>
    </ligandPart>
</feature>
<dbReference type="PANTHER" id="PTHR45444">
    <property type="entry name" value="XANTHINE DEHYDROGENASE"/>
    <property type="match status" value="1"/>
</dbReference>
<feature type="binding site" evidence="17">
    <location>
        <position position="819"/>
    </location>
    <ligand>
        <name>Mo-molybdopterin</name>
        <dbReference type="ChEBI" id="CHEBI:71302"/>
    </ligand>
    <ligandPart>
        <name>Mo</name>
        <dbReference type="ChEBI" id="CHEBI:28685"/>
    </ligandPart>
</feature>
<dbReference type="InterPro" id="IPR006058">
    <property type="entry name" value="2Fe2S_fd_BS"/>
</dbReference>
<dbReference type="FunFam" id="3.10.20.30:FF:000015">
    <property type="entry name" value="Aldehyde oxidase 1"/>
    <property type="match status" value="1"/>
</dbReference>
<feature type="binding site" evidence="16">
    <location>
        <begin position="277"/>
        <end position="284"/>
    </location>
    <ligand>
        <name>FAD</name>
        <dbReference type="ChEBI" id="CHEBI:57692"/>
    </ligand>
</feature>
<dbReference type="SMART" id="SM01008">
    <property type="entry name" value="Ald_Xan_dh_C"/>
    <property type="match status" value="1"/>
</dbReference>
<feature type="binding site" evidence="16">
    <location>
        <position position="1031"/>
    </location>
    <ligand>
        <name>substrate</name>
    </ligand>
</feature>
<keyword evidence="24" id="KW-1267">Proteomics identification</keyword>
<dbReference type="FunFam" id="3.30.365.10:FF:000003">
    <property type="entry name" value="Aldehyde oxidase 1"/>
    <property type="match status" value="1"/>
</dbReference>
<evidence type="ECO:0000256" key="12">
    <source>
        <dbReference type="ARBA" id="ARBA00023027"/>
    </source>
</evidence>
<feature type="binding site" evidence="17">
    <location>
        <position position="118"/>
    </location>
    <ligand>
        <name>[2Fe-2S] cluster</name>
        <dbReference type="ChEBI" id="CHEBI:190135"/>
        <label>2</label>
    </ligand>
</feature>
<dbReference type="Pfam" id="PF00941">
    <property type="entry name" value="FAD_binding_5"/>
    <property type="match status" value="1"/>
</dbReference>
<dbReference type="SUPFAM" id="SSF55447">
    <property type="entry name" value="CO dehydrogenase flavoprotein C-terminal domain-like"/>
    <property type="match status" value="1"/>
</dbReference>
<keyword evidence="5" id="KW-0285">Flavoprotein</keyword>
<dbReference type="FunFam" id="3.30.365.10:FF:000002">
    <property type="entry name" value="Xanthine dehydrogenase oxidase"/>
    <property type="match status" value="1"/>
</dbReference>
<keyword evidence="22" id="KW-1185">Reference proteome</keyword>
<dbReference type="PROSITE" id="PS51085">
    <property type="entry name" value="2FE2S_FER_2"/>
    <property type="match status" value="1"/>
</dbReference>
<feature type="binding site" evidence="17">
    <location>
        <position position="115"/>
    </location>
    <ligand>
        <name>[2Fe-2S] cluster</name>
        <dbReference type="ChEBI" id="CHEBI:190135"/>
        <label>2</label>
    </ligand>
</feature>
<dbReference type="SUPFAM" id="SSF54665">
    <property type="entry name" value="CO dehydrogenase molybdoprotein N-domain-like"/>
    <property type="match status" value="1"/>
</dbReference>
<keyword evidence="10 17" id="KW-0408">Iron</keyword>
<dbReference type="Gene3D" id="3.30.365.10">
    <property type="entry name" value="Aldehyde oxidase/xanthine dehydrogenase, molybdopterin binding domain"/>
    <property type="match status" value="4"/>
</dbReference>
<dbReference type="PANTHER" id="PTHR45444:SF3">
    <property type="entry name" value="XANTHINE DEHYDROGENASE"/>
    <property type="match status" value="1"/>
</dbReference>
<feature type="domain" description="FAD-binding PCMH-type" evidence="19">
    <location>
        <begin position="249"/>
        <end position="434"/>
    </location>
</feature>
<dbReference type="InterPro" id="IPR046867">
    <property type="entry name" value="AldOxase/xan_DH_MoCoBD2"/>
</dbReference>
<feature type="binding site" evidence="16">
    <location>
        <position position="357"/>
    </location>
    <ligand>
        <name>FAD</name>
        <dbReference type="ChEBI" id="CHEBI:57692"/>
    </ligand>
</feature>
<dbReference type="AlphaFoldDB" id="A0A1P8B6H2"/>
<dbReference type="Pfam" id="PF03450">
    <property type="entry name" value="CO_deh_flav_C"/>
    <property type="match status" value="1"/>
</dbReference>
<dbReference type="GO" id="GO:0004854">
    <property type="term" value="F:xanthine dehydrogenase activity"/>
    <property type="evidence" value="ECO:0007669"/>
    <property type="project" value="UniProtKB-EC"/>
</dbReference>
<dbReference type="InterPro" id="IPR016166">
    <property type="entry name" value="FAD-bd_PCMH"/>
</dbReference>
<dbReference type="InterPro" id="IPR016169">
    <property type="entry name" value="FAD-bd_PCMH_sub2"/>
</dbReference>
<gene>
    <name evidence="21 23" type="primary">XDH2</name>
    <name evidence="21" type="synonym">ATXDH2</name>
    <name evidence="21" type="synonym">xanthine dehydrogenase 2</name>
    <name evidence="20 21" type="ordered locus">At4g34900</name>
    <name evidence="21" type="ORF">F11I11.140</name>
    <name evidence="21" type="ORF">F11I11_140</name>
</gene>
<comment type="catalytic activity">
    <reaction evidence="14">
        <text>xanthine + NAD(+) + H2O = urate + NADH + H(+)</text>
        <dbReference type="Rhea" id="RHEA:16669"/>
        <dbReference type="ChEBI" id="CHEBI:15377"/>
        <dbReference type="ChEBI" id="CHEBI:15378"/>
        <dbReference type="ChEBI" id="CHEBI:17712"/>
        <dbReference type="ChEBI" id="CHEBI:17775"/>
        <dbReference type="ChEBI" id="CHEBI:57540"/>
        <dbReference type="ChEBI" id="CHEBI:57945"/>
        <dbReference type="EC" id="1.17.1.4"/>
    </reaction>
</comment>
<feature type="binding site" evidence="16">
    <location>
        <position position="901"/>
    </location>
    <ligand>
        <name>substrate</name>
    </ligand>
</feature>
<dbReference type="ProteomicsDB" id="213742"/>
<dbReference type="InterPro" id="IPR036884">
    <property type="entry name" value="2Fe-2S-bd_dom_sf"/>
</dbReference>
<feature type="binding site" evidence="17">
    <location>
        <position position="933"/>
    </location>
    <ligand>
        <name>Mo-molybdopterin</name>
        <dbReference type="ChEBI" id="CHEBI:71302"/>
    </ligand>
    <ligandPart>
        <name>Mo</name>
        <dbReference type="ChEBI" id="CHEBI:28685"/>
    </ligandPart>
</feature>
<name>A0A1P8B6H2_ARATH</name>
<dbReference type="InterPro" id="IPR001041">
    <property type="entry name" value="2Fe-2S_ferredoxin-type"/>
</dbReference>
<evidence type="ECO:0000256" key="15">
    <source>
        <dbReference type="ARBA" id="ARBA00049517"/>
    </source>
</evidence>